<protein>
    <recommendedName>
        <fullName evidence="2">histidine kinase</fullName>
        <ecNumber evidence="2">2.7.13.3</ecNumber>
    </recommendedName>
</protein>
<name>A0ABV2NHD8_9HYPH</name>
<feature type="domain" description="PAC" evidence="6">
    <location>
        <begin position="90"/>
        <end position="142"/>
    </location>
</feature>
<comment type="catalytic activity">
    <reaction evidence="1">
        <text>ATP + protein L-histidine = ADP + protein N-phospho-L-histidine.</text>
        <dbReference type="EC" id="2.7.13.3"/>
    </reaction>
</comment>
<evidence type="ECO:0000256" key="1">
    <source>
        <dbReference type="ARBA" id="ARBA00000085"/>
    </source>
</evidence>
<dbReference type="RefSeq" id="WP_012321174.1">
    <property type="nucleotide sequence ID" value="NZ_BJXP01000032.1"/>
</dbReference>
<dbReference type="PANTHER" id="PTHR43304">
    <property type="entry name" value="PHYTOCHROME-LIKE PROTEIN CPH1"/>
    <property type="match status" value="1"/>
</dbReference>
<dbReference type="EC" id="2.7.13.3" evidence="2"/>
<dbReference type="Proteomes" id="UP001549119">
    <property type="component" value="Unassembled WGS sequence"/>
</dbReference>
<evidence type="ECO:0000256" key="2">
    <source>
        <dbReference type="ARBA" id="ARBA00012438"/>
    </source>
</evidence>
<dbReference type="InterPro" id="IPR035965">
    <property type="entry name" value="PAS-like_dom_sf"/>
</dbReference>
<evidence type="ECO:0000256" key="5">
    <source>
        <dbReference type="ARBA" id="ARBA00022777"/>
    </source>
</evidence>
<gene>
    <name evidence="7" type="ORF">ABIC20_003216</name>
</gene>
<organism evidence="7 8">
    <name type="scientific">Methylobacterium radiotolerans</name>
    <dbReference type="NCBI Taxonomy" id="31998"/>
    <lineage>
        <taxon>Bacteria</taxon>
        <taxon>Pseudomonadati</taxon>
        <taxon>Pseudomonadota</taxon>
        <taxon>Alphaproteobacteria</taxon>
        <taxon>Hyphomicrobiales</taxon>
        <taxon>Methylobacteriaceae</taxon>
        <taxon>Methylobacterium</taxon>
    </lineage>
</organism>
<dbReference type="InterPro" id="IPR013655">
    <property type="entry name" value="PAS_fold_3"/>
</dbReference>
<evidence type="ECO:0000256" key="4">
    <source>
        <dbReference type="ARBA" id="ARBA00022679"/>
    </source>
</evidence>
<dbReference type="EMBL" id="JBEPNW010000002">
    <property type="protein sequence ID" value="MET3865907.1"/>
    <property type="molecule type" value="Genomic_DNA"/>
</dbReference>
<keyword evidence="5" id="KW-0418">Kinase</keyword>
<dbReference type="NCBIfam" id="TIGR00229">
    <property type="entry name" value="sensory_box"/>
    <property type="match status" value="1"/>
</dbReference>
<keyword evidence="8" id="KW-1185">Reference proteome</keyword>
<evidence type="ECO:0000313" key="7">
    <source>
        <dbReference type="EMBL" id="MET3865907.1"/>
    </source>
</evidence>
<dbReference type="Pfam" id="PF08447">
    <property type="entry name" value="PAS_3"/>
    <property type="match status" value="1"/>
</dbReference>
<accession>A0ABV2NHD8</accession>
<dbReference type="InterPro" id="IPR000014">
    <property type="entry name" value="PAS"/>
</dbReference>
<dbReference type="CDD" id="cd00130">
    <property type="entry name" value="PAS"/>
    <property type="match status" value="1"/>
</dbReference>
<dbReference type="Gene3D" id="2.10.70.100">
    <property type="match status" value="1"/>
</dbReference>
<proteinExistence type="predicted"/>
<evidence type="ECO:0000256" key="3">
    <source>
        <dbReference type="ARBA" id="ARBA00022553"/>
    </source>
</evidence>
<dbReference type="InterPro" id="IPR052162">
    <property type="entry name" value="Sensor_kinase/Photoreceptor"/>
</dbReference>
<keyword evidence="3" id="KW-0597">Phosphoprotein</keyword>
<sequence>MPKTRAPVGQTCIEAFQIALDSADMIGHWAWDPATDRVRVDALVALLFKVDPTEAEAGIPMAHYEAAIHADDRDRVVGLVRRSVAAGSSYVAEYRVISVDGRTRWVLARGRFTSDRDGRPTGGRGILVDITALRAGEETGGAAAPGTGETPLDRAVEHALAAQRALAALGDPALKAEADALLMALGRRLARRQVAERRRLLN</sequence>
<dbReference type="Gene3D" id="3.30.450.20">
    <property type="entry name" value="PAS domain"/>
    <property type="match status" value="1"/>
</dbReference>
<dbReference type="InterPro" id="IPR000700">
    <property type="entry name" value="PAS-assoc_C"/>
</dbReference>
<dbReference type="GeneID" id="6140312"/>
<dbReference type="PANTHER" id="PTHR43304:SF1">
    <property type="entry name" value="PAC DOMAIN-CONTAINING PROTEIN"/>
    <property type="match status" value="1"/>
</dbReference>
<dbReference type="PROSITE" id="PS50113">
    <property type="entry name" value="PAC"/>
    <property type="match status" value="1"/>
</dbReference>
<dbReference type="SUPFAM" id="SSF55785">
    <property type="entry name" value="PYP-like sensor domain (PAS domain)"/>
    <property type="match status" value="1"/>
</dbReference>
<evidence type="ECO:0000259" key="6">
    <source>
        <dbReference type="PROSITE" id="PS50113"/>
    </source>
</evidence>
<evidence type="ECO:0000313" key="8">
    <source>
        <dbReference type="Proteomes" id="UP001549119"/>
    </source>
</evidence>
<comment type="caution">
    <text evidence="7">The sequence shown here is derived from an EMBL/GenBank/DDBJ whole genome shotgun (WGS) entry which is preliminary data.</text>
</comment>
<reference evidence="7 8" key="1">
    <citation type="submission" date="2024-06" db="EMBL/GenBank/DDBJ databases">
        <title>Genomics of switchgrass bacterial isolates.</title>
        <authorList>
            <person name="Shade A."/>
        </authorList>
    </citation>
    <scope>NUCLEOTIDE SEQUENCE [LARGE SCALE GENOMIC DNA]</scope>
    <source>
        <strain evidence="7 8">PvP084</strain>
    </source>
</reference>
<keyword evidence="4" id="KW-0808">Transferase</keyword>